<name>A0AAU9M8Y1_9ASTR</name>
<dbReference type="Proteomes" id="UP001157418">
    <property type="component" value="Unassembled WGS sequence"/>
</dbReference>
<sequence>MSSDKSTRSVKKKKKSTKALVKRLIGVVADLTSKVDRLLQKKDKPDTGFSEEEDMVNEEEEETYYHGTELHYDDTFTHDLEGEVGHTPTGQYVEQSPDVGQHHKKTVTPIVRPQRMRGLSRYQRTSFKVVLFLINVIGVHWFLAVLHLNTWKVNIYDLARSMNFFSKYKIGAEFKNFGDNIISELDVIEYWNDFPDGHRDNVIVEFVEAIDAPQ</sequence>
<comment type="caution">
    <text evidence="2">The sequence shown here is derived from an EMBL/GenBank/DDBJ whole genome shotgun (WGS) entry which is preliminary data.</text>
</comment>
<keyword evidence="1" id="KW-0812">Transmembrane</keyword>
<dbReference type="AlphaFoldDB" id="A0AAU9M8Y1"/>
<evidence type="ECO:0000313" key="3">
    <source>
        <dbReference type="Proteomes" id="UP001157418"/>
    </source>
</evidence>
<accession>A0AAU9M8Y1</accession>
<evidence type="ECO:0000256" key="1">
    <source>
        <dbReference type="SAM" id="Phobius"/>
    </source>
</evidence>
<keyword evidence="1" id="KW-0472">Membrane</keyword>
<evidence type="ECO:0008006" key="4">
    <source>
        <dbReference type="Google" id="ProtNLM"/>
    </source>
</evidence>
<proteinExistence type="predicted"/>
<feature type="transmembrane region" description="Helical" evidence="1">
    <location>
        <begin position="125"/>
        <end position="148"/>
    </location>
</feature>
<protein>
    <recommendedName>
        <fullName evidence="4">Ubiquitin-like protease family profile domain-containing protein</fullName>
    </recommendedName>
</protein>
<reference evidence="2 3" key="1">
    <citation type="submission" date="2022-01" db="EMBL/GenBank/DDBJ databases">
        <authorList>
            <person name="Xiong W."/>
            <person name="Schranz E."/>
        </authorList>
    </citation>
    <scope>NUCLEOTIDE SEQUENCE [LARGE SCALE GENOMIC DNA]</scope>
</reference>
<keyword evidence="3" id="KW-1185">Reference proteome</keyword>
<keyword evidence="1" id="KW-1133">Transmembrane helix</keyword>
<organism evidence="2 3">
    <name type="scientific">Lactuca virosa</name>
    <dbReference type="NCBI Taxonomy" id="75947"/>
    <lineage>
        <taxon>Eukaryota</taxon>
        <taxon>Viridiplantae</taxon>
        <taxon>Streptophyta</taxon>
        <taxon>Embryophyta</taxon>
        <taxon>Tracheophyta</taxon>
        <taxon>Spermatophyta</taxon>
        <taxon>Magnoliopsida</taxon>
        <taxon>eudicotyledons</taxon>
        <taxon>Gunneridae</taxon>
        <taxon>Pentapetalae</taxon>
        <taxon>asterids</taxon>
        <taxon>campanulids</taxon>
        <taxon>Asterales</taxon>
        <taxon>Asteraceae</taxon>
        <taxon>Cichorioideae</taxon>
        <taxon>Cichorieae</taxon>
        <taxon>Lactucinae</taxon>
        <taxon>Lactuca</taxon>
    </lineage>
</organism>
<evidence type="ECO:0000313" key="2">
    <source>
        <dbReference type="EMBL" id="CAH1423022.1"/>
    </source>
</evidence>
<gene>
    <name evidence="2" type="ORF">LVIROSA_LOCUS10318</name>
</gene>
<dbReference type="EMBL" id="CAKMRJ010001112">
    <property type="protein sequence ID" value="CAH1423022.1"/>
    <property type="molecule type" value="Genomic_DNA"/>
</dbReference>